<feature type="compositionally biased region" description="Basic residues" evidence="1">
    <location>
        <begin position="9"/>
        <end position="21"/>
    </location>
</feature>
<sequence>MAKAANPRNKTRPKPRPKAKAKVFADADAADVDVEAEAVDAEVEAADADVEAADARVKEKEKTAKGRLGAEEAGPGEVATEPAMAVPEEMEVDVDVGGQSNGDDGRDVGEEKRENGEDKEKMWEMEDPSSQIQWDHRLNTLRHLITTENNDSEEDRSPKETGMGLDTIVVKPCIPLGKGKKKALLSPEVPKKVHSPFRRCAATKKAKVTAPADPTLISRPQAGGSKNIGVASTSKSTSRTHSSSAFAKSTARRPTSPISKSRSRHSASALAKSTTRRSTPSVAGTSTSVATTSPKS</sequence>
<evidence type="ECO:0000313" key="2">
    <source>
        <dbReference type="EMBL" id="PPQ90660.1"/>
    </source>
</evidence>
<reference evidence="2 3" key="1">
    <citation type="journal article" date="2018" name="Evol. Lett.">
        <title>Horizontal gene cluster transfer increased hallucinogenic mushroom diversity.</title>
        <authorList>
            <person name="Reynolds H.T."/>
            <person name="Vijayakumar V."/>
            <person name="Gluck-Thaler E."/>
            <person name="Korotkin H.B."/>
            <person name="Matheny P.B."/>
            <person name="Slot J.C."/>
        </authorList>
    </citation>
    <scope>NUCLEOTIDE SEQUENCE [LARGE SCALE GENOMIC DNA]</scope>
    <source>
        <strain evidence="2 3">2631</strain>
    </source>
</reference>
<feature type="compositionally biased region" description="Basic and acidic residues" evidence="1">
    <location>
        <begin position="103"/>
        <end position="124"/>
    </location>
</feature>
<evidence type="ECO:0000313" key="3">
    <source>
        <dbReference type="Proteomes" id="UP000283269"/>
    </source>
</evidence>
<dbReference type="Proteomes" id="UP000283269">
    <property type="component" value="Unassembled WGS sequence"/>
</dbReference>
<feature type="compositionally biased region" description="Basic and acidic residues" evidence="1">
    <location>
        <begin position="53"/>
        <end position="70"/>
    </location>
</feature>
<comment type="caution">
    <text evidence="2">The sequence shown here is derived from an EMBL/GenBank/DDBJ whole genome shotgun (WGS) entry which is preliminary data.</text>
</comment>
<feature type="region of interest" description="Disordered" evidence="1">
    <location>
        <begin position="50"/>
        <end position="134"/>
    </location>
</feature>
<keyword evidence="3" id="KW-1185">Reference proteome</keyword>
<dbReference type="EMBL" id="NHYD01001576">
    <property type="protein sequence ID" value="PPQ90660.1"/>
    <property type="molecule type" value="Genomic_DNA"/>
</dbReference>
<feature type="region of interest" description="Disordered" evidence="1">
    <location>
        <begin position="1"/>
        <end position="26"/>
    </location>
</feature>
<gene>
    <name evidence="2" type="ORF">CVT25_004712</name>
</gene>
<feature type="compositionally biased region" description="Basic residues" evidence="1">
    <location>
        <begin position="192"/>
        <end position="207"/>
    </location>
</feature>
<organism evidence="2 3">
    <name type="scientific">Psilocybe cyanescens</name>
    <dbReference type="NCBI Taxonomy" id="93625"/>
    <lineage>
        <taxon>Eukaryota</taxon>
        <taxon>Fungi</taxon>
        <taxon>Dikarya</taxon>
        <taxon>Basidiomycota</taxon>
        <taxon>Agaricomycotina</taxon>
        <taxon>Agaricomycetes</taxon>
        <taxon>Agaricomycetidae</taxon>
        <taxon>Agaricales</taxon>
        <taxon>Agaricineae</taxon>
        <taxon>Strophariaceae</taxon>
        <taxon>Psilocybe</taxon>
    </lineage>
</organism>
<evidence type="ECO:0000256" key="1">
    <source>
        <dbReference type="SAM" id="MobiDB-lite"/>
    </source>
</evidence>
<proteinExistence type="predicted"/>
<feature type="compositionally biased region" description="Low complexity" evidence="1">
    <location>
        <begin position="232"/>
        <end position="244"/>
    </location>
</feature>
<dbReference type="AlphaFoldDB" id="A0A409XIT2"/>
<accession>A0A409XIT2</accession>
<feature type="compositionally biased region" description="Low complexity" evidence="1">
    <location>
        <begin position="278"/>
        <end position="296"/>
    </location>
</feature>
<protein>
    <submittedName>
        <fullName evidence="2">Uncharacterized protein</fullName>
    </submittedName>
</protein>
<name>A0A409XIT2_PSICY</name>
<dbReference type="InParanoid" id="A0A409XIT2"/>
<feature type="region of interest" description="Disordered" evidence="1">
    <location>
        <begin position="177"/>
        <end position="296"/>
    </location>
</feature>